<accession>A0ABS8TIP2</accession>
<feature type="non-terminal residue" evidence="1">
    <location>
        <position position="1"/>
    </location>
</feature>
<name>A0ABS8TIP2_DATST</name>
<evidence type="ECO:0000313" key="1">
    <source>
        <dbReference type="EMBL" id="MCD7470439.1"/>
    </source>
</evidence>
<comment type="caution">
    <text evidence="1">The sequence shown here is derived from an EMBL/GenBank/DDBJ whole genome shotgun (WGS) entry which is preliminary data.</text>
</comment>
<sequence>ETRCMMGTAGLQMHRQPDTWSCAARIQPTAASSAVRQDAATCGASLHCVSSTMEGSP</sequence>
<protein>
    <submittedName>
        <fullName evidence="1">Uncharacterized protein</fullName>
    </submittedName>
</protein>
<dbReference type="Proteomes" id="UP000823775">
    <property type="component" value="Unassembled WGS sequence"/>
</dbReference>
<dbReference type="EMBL" id="JACEIK010001568">
    <property type="protein sequence ID" value="MCD7470439.1"/>
    <property type="molecule type" value="Genomic_DNA"/>
</dbReference>
<gene>
    <name evidence="1" type="ORF">HAX54_010319</name>
</gene>
<keyword evidence="2" id="KW-1185">Reference proteome</keyword>
<organism evidence="1 2">
    <name type="scientific">Datura stramonium</name>
    <name type="common">Jimsonweed</name>
    <name type="synonym">Common thornapple</name>
    <dbReference type="NCBI Taxonomy" id="4076"/>
    <lineage>
        <taxon>Eukaryota</taxon>
        <taxon>Viridiplantae</taxon>
        <taxon>Streptophyta</taxon>
        <taxon>Embryophyta</taxon>
        <taxon>Tracheophyta</taxon>
        <taxon>Spermatophyta</taxon>
        <taxon>Magnoliopsida</taxon>
        <taxon>eudicotyledons</taxon>
        <taxon>Gunneridae</taxon>
        <taxon>Pentapetalae</taxon>
        <taxon>asterids</taxon>
        <taxon>lamiids</taxon>
        <taxon>Solanales</taxon>
        <taxon>Solanaceae</taxon>
        <taxon>Solanoideae</taxon>
        <taxon>Datureae</taxon>
        <taxon>Datura</taxon>
    </lineage>
</organism>
<evidence type="ECO:0000313" key="2">
    <source>
        <dbReference type="Proteomes" id="UP000823775"/>
    </source>
</evidence>
<reference evidence="1 2" key="1">
    <citation type="journal article" date="2021" name="BMC Genomics">
        <title>Datura genome reveals duplications of psychoactive alkaloid biosynthetic genes and high mutation rate following tissue culture.</title>
        <authorList>
            <person name="Rajewski A."/>
            <person name="Carter-House D."/>
            <person name="Stajich J."/>
            <person name="Litt A."/>
        </authorList>
    </citation>
    <scope>NUCLEOTIDE SEQUENCE [LARGE SCALE GENOMIC DNA]</scope>
    <source>
        <strain evidence="1">AR-01</strain>
    </source>
</reference>
<proteinExistence type="predicted"/>